<name>A0A4R9C4T6_9FIRM</name>
<dbReference type="InterPro" id="IPR030378">
    <property type="entry name" value="G_CP_dom"/>
</dbReference>
<evidence type="ECO:0000259" key="6">
    <source>
        <dbReference type="PROSITE" id="PS51721"/>
    </source>
</evidence>
<dbReference type="RefSeq" id="WP_134711623.1">
    <property type="nucleotide sequence ID" value="NZ_CP119081.1"/>
</dbReference>
<evidence type="ECO:0000256" key="4">
    <source>
        <dbReference type="PIRNR" id="PIRNR006230"/>
    </source>
</evidence>
<protein>
    <recommendedName>
        <fullName evidence="1 4">Ribosome biogenesis GTPase A</fullName>
    </recommendedName>
</protein>
<feature type="binding site" evidence="5">
    <location>
        <begin position="130"/>
        <end position="135"/>
    </location>
    <ligand>
        <name>GTP</name>
        <dbReference type="ChEBI" id="CHEBI:37565"/>
    </ligand>
</feature>
<dbReference type="Gene3D" id="1.10.1580.10">
    <property type="match status" value="1"/>
</dbReference>
<dbReference type="InterPro" id="IPR006073">
    <property type="entry name" value="GTP-bd"/>
</dbReference>
<sequence>MQINWYPGHMKKSLDKIRESLKLVDIVAEIVDSRIPISSRNPVIDDIIKDFPRLIILNKVDMSNPFETKKWIKYFNDRGIEVIEYNSTKDKKTNELYKTARKSLTKLFEKRKEKNIKDTTIRMMVVGIPNVGKSTFINNISMRKGTKVGNRPGVTRTNQWIKTNSDLMLLDTPGVLWPKLELHDGGKNLAFTGAIKDEILEIEDLCFEFIKKLQEISPRSLQKRYEVDPSLPALEIMDKIAIKFGAIQRGSEIDYFKVSNIIFDDFRKVRIDRITLERVEDNLEIKDINKM</sequence>
<dbReference type="GO" id="GO:0003924">
    <property type="term" value="F:GTPase activity"/>
    <property type="evidence" value="ECO:0007669"/>
    <property type="project" value="TreeGrafter"/>
</dbReference>
<dbReference type="InterPro" id="IPR016478">
    <property type="entry name" value="GTPase_MTG1"/>
</dbReference>
<keyword evidence="3 4" id="KW-0342">GTP-binding</keyword>
<evidence type="ECO:0000256" key="5">
    <source>
        <dbReference type="PIRSR" id="PIRSR006230-1"/>
    </source>
</evidence>
<keyword evidence="4" id="KW-0963">Cytoplasm</keyword>
<dbReference type="GeneID" id="97030803"/>
<dbReference type="Gene3D" id="3.40.50.300">
    <property type="entry name" value="P-loop containing nucleotide triphosphate hydrolases"/>
    <property type="match status" value="1"/>
</dbReference>
<evidence type="ECO:0000313" key="8">
    <source>
        <dbReference type="Proteomes" id="UP000297454"/>
    </source>
</evidence>
<comment type="function">
    <text evidence="4">Required for a late step of 50S ribosomal subunit assembly. Has GTPase activity.</text>
</comment>
<dbReference type="SUPFAM" id="SSF52540">
    <property type="entry name" value="P-loop containing nucleoside triphosphate hydrolases"/>
    <property type="match status" value="1"/>
</dbReference>
<dbReference type="PANTHER" id="PTHR45782:SF4">
    <property type="entry name" value="MITOCHONDRIAL RIBOSOME-ASSOCIATED GTPASE 1"/>
    <property type="match status" value="1"/>
</dbReference>
<dbReference type="PANTHER" id="PTHR45782">
    <property type="entry name" value="MITOCHONDRIAL RIBOSOME-ASSOCIATED GTPASE 1"/>
    <property type="match status" value="1"/>
</dbReference>
<proteinExistence type="inferred from homology"/>
<dbReference type="CDD" id="cd01856">
    <property type="entry name" value="YlqF"/>
    <property type="match status" value="1"/>
</dbReference>
<dbReference type="Proteomes" id="UP000297454">
    <property type="component" value="Unassembled WGS sequence"/>
</dbReference>
<accession>A0A4R9C4T6</accession>
<dbReference type="FunFam" id="3.40.50.300:FF:000590">
    <property type="entry name" value="Ribosome biogenesis GTPase A"/>
    <property type="match status" value="1"/>
</dbReference>
<dbReference type="GO" id="GO:0005525">
    <property type="term" value="F:GTP binding"/>
    <property type="evidence" value="ECO:0007669"/>
    <property type="project" value="UniProtKB-KW"/>
</dbReference>
<dbReference type="InterPro" id="IPR027417">
    <property type="entry name" value="P-loop_NTPase"/>
</dbReference>
<dbReference type="PROSITE" id="PS51721">
    <property type="entry name" value="G_CP"/>
    <property type="match status" value="1"/>
</dbReference>
<feature type="binding site" evidence="5">
    <location>
        <begin position="58"/>
        <end position="61"/>
    </location>
    <ligand>
        <name>GTP</name>
        <dbReference type="ChEBI" id="CHEBI:37565"/>
    </ligand>
</feature>
<dbReference type="EMBL" id="SCFR01000004">
    <property type="protein sequence ID" value="TFF67149.1"/>
    <property type="molecule type" value="Genomic_DNA"/>
</dbReference>
<organism evidence="7 8">
    <name type="scientific">Helcococcus ovis</name>
    <dbReference type="NCBI Taxonomy" id="72026"/>
    <lineage>
        <taxon>Bacteria</taxon>
        <taxon>Bacillati</taxon>
        <taxon>Bacillota</taxon>
        <taxon>Tissierellia</taxon>
        <taxon>Tissierellales</taxon>
        <taxon>Peptoniphilaceae</taxon>
        <taxon>Helcococcus</taxon>
    </lineage>
</organism>
<comment type="subcellular location">
    <subcellularLocation>
        <location evidence="4">Cytoplasm</location>
    </subcellularLocation>
</comment>
<dbReference type="PIRSF" id="PIRSF006230">
    <property type="entry name" value="MG442"/>
    <property type="match status" value="1"/>
</dbReference>
<feature type="domain" description="CP-type G" evidence="6">
    <location>
        <begin position="11"/>
        <end position="178"/>
    </location>
</feature>
<dbReference type="NCBIfam" id="TIGR03596">
    <property type="entry name" value="GTPase_YlqF"/>
    <property type="match status" value="1"/>
</dbReference>
<dbReference type="InterPro" id="IPR019991">
    <property type="entry name" value="GTP-bd_ribosome_bgen"/>
</dbReference>
<evidence type="ECO:0000313" key="7">
    <source>
        <dbReference type="EMBL" id="TFF67149.1"/>
    </source>
</evidence>
<feature type="binding site" evidence="5">
    <location>
        <position position="174"/>
    </location>
    <ligand>
        <name>GTP</name>
        <dbReference type="ChEBI" id="CHEBI:37565"/>
    </ligand>
</feature>
<feature type="binding site" evidence="5">
    <location>
        <begin position="86"/>
        <end position="87"/>
    </location>
    <ligand>
        <name>GTP</name>
        <dbReference type="ChEBI" id="CHEBI:37565"/>
    </ligand>
</feature>
<gene>
    <name evidence="7" type="primary">ylqF</name>
    <name evidence="7" type="ORF">EQF91_01995</name>
</gene>
<evidence type="ECO:0000256" key="1">
    <source>
        <dbReference type="ARBA" id="ARBA00014898"/>
    </source>
</evidence>
<reference evidence="7 8" key="1">
    <citation type="submission" date="2019-01" db="EMBL/GenBank/DDBJ databases">
        <title>Draft Genome Sequences of Helcococcus ovis Strains Isolated from the Uterus and Vagina of Dairy Cows with Metritis.</title>
        <authorList>
            <person name="Cunha F."/>
            <person name="Jeon S.J."/>
            <person name="Kutzer P."/>
            <person name="Galvao K.N."/>
        </authorList>
    </citation>
    <scope>NUCLEOTIDE SEQUENCE [LARGE SCALE GENOMIC DNA]</scope>
    <source>
        <strain evidence="7 8">KG-37</strain>
    </source>
</reference>
<dbReference type="GO" id="GO:0006412">
    <property type="term" value="P:translation"/>
    <property type="evidence" value="ECO:0007669"/>
    <property type="project" value="TreeGrafter"/>
</dbReference>
<keyword evidence="8" id="KW-1185">Reference proteome</keyword>
<dbReference type="InterPro" id="IPR023179">
    <property type="entry name" value="GTP-bd_ortho_bundle_sf"/>
</dbReference>
<keyword evidence="2 4" id="KW-0547">Nucleotide-binding</keyword>
<evidence type="ECO:0000256" key="2">
    <source>
        <dbReference type="ARBA" id="ARBA00022741"/>
    </source>
</evidence>
<dbReference type="AlphaFoldDB" id="A0A4R9C4T6"/>
<dbReference type="OrthoDB" id="9779790at2"/>
<comment type="similarity">
    <text evidence="4">Belongs to the TRAFAC class YlqF/YawG GTPase family. MTG1 subfamily.</text>
</comment>
<dbReference type="Pfam" id="PF01926">
    <property type="entry name" value="MMR_HSR1"/>
    <property type="match status" value="1"/>
</dbReference>
<comment type="caution">
    <text evidence="7">The sequence shown here is derived from an EMBL/GenBank/DDBJ whole genome shotgun (WGS) entry which is preliminary data.</text>
</comment>
<dbReference type="GO" id="GO:0005737">
    <property type="term" value="C:cytoplasm"/>
    <property type="evidence" value="ECO:0007669"/>
    <property type="project" value="UniProtKB-SubCell"/>
</dbReference>
<evidence type="ECO:0000256" key="3">
    <source>
        <dbReference type="ARBA" id="ARBA00023134"/>
    </source>
</evidence>